<feature type="domain" description="SGNH hydrolase-type esterase" evidence="2">
    <location>
        <begin position="72"/>
        <end position="242"/>
    </location>
</feature>
<dbReference type="InterPro" id="IPR051532">
    <property type="entry name" value="Ester_Hydrolysis_Enzymes"/>
</dbReference>
<sequence length="255" mass="27513">MKRLALVFAAALLLTGCGLAAVPAAPDIKAKADAFEAKTKAEMEARAAAAAEARIIKLPVPQDRPLSVFYAGDSLSYSLYTSAEANGYRQLLNAELRKHGEIKEKRATKADEKALFKVGNVQDIPESGVDLAILELGTNDLGTNVVGSRTEPDLFRQQYLDLIAKVQRSPNVQIICVGVWGAAGPTISDPYDFAIEKACRGHGGQYVDLTAVYQTAGTFGPNGSPSWLGPSDNFHPNDKGHRMITDLILERLRFV</sequence>
<evidence type="ECO:0000313" key="3">
    <source>
        <dbReference type="EMBL" id="KIC69442.1"/>
    </source>
</evidence>
<dbReference type="AlphaFoldDB" id="A0A0B4DKR5"/>
<accession>A0A0B4DKR5</accession>
<dbReference type="InterPro" id="IPR013830">
    <property type="entry name" value="SGNH_hydro"/>
</dbReference>
<feature type="signal peptide" evidence="1">
    <location>
        <begin position="1"/>
        <end position="20"/>
    </location>
</feature>
<dbReference type="Pfam" id="PF13472">
    <property type="entry name" value="Lipase_GDSL_2"/>
    <property type="match status" value="1"/>
</dbReference>
<comment type="caution">
    <text evidence="3">The sequence shown here is derived from an EMBL/GenBank/DDBJ whole genome shotgun (WGS) entry which is preliminary data.</text>
</comment>
<dbReference type="InterPro" id="IPR036514">
    <property type="entry name" value="SGNH_hydro_sf"/>
</dbReference>
<proteinExistence type="predicted"/>
<reference evidence="3 4" key="1">
    <citation type="submission" date="2014-12" db="EMBL/GenBank/DDBJ databases">
        <title>Genome sequencing of Arthrobacter phenanthrenivorans SWC37.</title>
        <authorList>
            <person name="Tan P.W."/>
            <person name="Chan K.-G."/>
        </authorList>
    </citation>
    <scope>NUCLEOTIDE SEQUENCE [LARGE SCALE GENOMIC DNA]</scope>
    <source>
        <strain evidence="3 4">SWC37</strain>
    </source>
</reference>
<dbReference type="EMBL" id="JWTB01000004">
    <property type="protein sequence ID" value="KIC69442.1"/>
    <property type="molecule type" value="Genomic_DNA"/>
</dbReference>
<dbReference type="Gene3D" id="3.40.50.1110">
    <property type="entry name" value="SGNH hydrolase"/>
    <property type="match status" value="1"/>
</dbReference>
<dbReference type="SUPFAM" id="SSF52266">
    <property type="entry name" value="SGNH hydrolase"/>
    <property type="match status" value="1"/>
</dbReference>
<keyword evidence="1" id="KW-0732">Signal</keyword>
<dbReference type="Proteomes" id="UP000031196">
    <property type="component" value="Unassembled WGS sequence"/>
</dbReference>
<gene>
    <name evidence="3" type="ORF">RM50_01815</name>
</gene>
<organism evidence="3 4">
    <name type="scientific">Pseudarthrobacter phenanthrenivorans</name>
    <name type="common">Arthrobacter phenanthrenivorans</name>
    <dbReference type="NCBI Taxonomy" id="361575"/>
    <lineage>
        <taxon>Bacteria</taxon>
        <taxon>Bacillati</taxon>
        <taxon>Actinomycetota</taxon>
        <taxon>Actinomycetes</taxon>
        <taxon>Micrococcales</taxon>
        <taxon>Micrococcaceae</taxon>
        <taxon>Pseudarthrobacter</taxon>
    </lineage>
</organism>
<feature type="chain" id="PRO_5002089111" description="SGNH hydrolase-type esterase domain-containing protein" evidence="1">
    <location>
        <begin position="21"/>
        <end position="255"/>
    </location>
</feature>
<evidence type="ECO:0000313" key="4">
    <source>
        <dbReference type="Proteomes" id="UP000031196"/>
    </source>
</evidence>
<evidence type="ECO:0000259" key="2">
    <source>
        <dbReference type="Pfam" id="PF13472"/>
    </source>
</evidence>
<dbReference type="OrthoDB" id="9801375at2"/>
<dbReference type="RefSeq" id="WP_043449307.1">
    <property type="nucleotide sequence ID" value="NZ_JWTB01000004.1"/>
</dbReference>
<protein>
    <recommendedName>
        <fullName evidence="2">SGNH hydrolase-type esterase domain-containing protein</fullName>
    </recommendedName>
</protein>
<dbReference type="PROSITE" id="PS51257">
    <property type="entry name" value="PROKAR_LIPOPROTEIN"/>
    <property type="match status" value="1"/>
</dbReference>
<evidence type="ECO:0000256" key="1">
    <source>
        <dbReference type="SAM" id="SignalP"/>
    </source>
</evidence>
<name>A0A0B4DKR5_PSEPS</name>
<dbReference type="PANTHER" id="PTHR30383">
    <property type="entry name" value="THIOESTERASE 1/PROTEASE 1/LYSOPHOSPHOLIPASE L1"/>
    <property type="match status" value="1"/>
</dbReference>